<proteinExistence type="predicted"/>
<name>A0AAV0VNE5_9HEMI</name>
<keyword evidence="2" id="KW-1185">Reference proteome</keyword>
<dbReference type="Proteomes" id="UP001160148">
    <property type="component" value="Unassembled WGS sequence"/>
</dbReference>
<evidence type="ECO:0000313" key="2">
    <source>
        <dbReference type="Proteomes" id="UP001160148"/>
    </source>
</evidence>
<reference evidence="1 2" key="1">
    <citation type="submission" date="2023-01" db="EMBL/GenBank/DDBJ databases">
        <authorList>
            <person name="Whitehead M."/>
        </authorList>
    </citation>
    <scope>NUCLEOTIDE SEQUENCE [LARGE SCALE GENOMIC DNA]</scope>
</reference>
<gene>
    <name evidence="1" type="ORF">MEUPH1_LOCUS2699</name>
</gene>
<organism evidence="1 2">
    <name type="scientific">Macrosiphum euphorbiae</name>
    <name type="common">potato aphid</name>
    <dbReference type="NCBI Taxonomy" id="13131"/>
    <lineage>
        <taxon>Eukaryota</taxon>
        <taxon>Metazoa</taxon>
        <taxon>Ecdysozoa</taxon>
        <taxon>Arthropoda</taxon>
        <taxon>Hexapoda</taxon>
        <taxon>Insecta</taxon>
        <taxon>Pterygota</taxon>
        <taxon>Neoptera</taxon>
        <taxon>Paraneoptera</taxon>
        <taxon>Hemiptera</taxon>
        <taxon>Sternorrhyncha</taxon>
        <taxon>Aphidomorpha</taxon>
        <taxon>Aphidoidea</taxon>
        <taxon>Aphididae</taxon>
        <taxon>Macrosiphini</taxon>
        <taxon>Macrosiphum</taxon>
    </lineage>
</organism>
<dbReference type="AlphaFoldDB" id="A0AAV0VNE5"/>
<evidence type="ECO:0000313" key="1">
    <source>
        <dbReference type="EMBL" id="CAI6345719.1"/>
    </source>
</evidence>
<protein>
    <submittedName>
        <fullName evidence="1">Uncharacterized protein</fullName>
    </submittedName>
</protein>
<accession>A0AAV0VNE5</accession>
<sequence length="116" mass="13614">MEKKIAERETRSFRRENRCFSLLSGWMYFEFMGDNDMGETFGFSRARLYVTSVPDSFGGQNFCRRPQISCLAMTSTARPPNLVHRAFYPKRWSPAPRIPAQPILMFGHRSELNRRN</sequence>
<comment type="caution">
    <text evidence="1">The sequence shown here is derived from an EMBL/GenBank/DDBJ whole genome shotgun (WGS) entry which is preliminary data.</text>
</comment>
<dbReference type="EMBL" id="CARXXK010000001">
    <property type="protein sequence ID" value="CAI6345719.1"/>
    <property type="molecule type" value="Genomic_DNA"/>
</dbReference>